<protein>
    <recommendedName>
        <fullName evidence="4">Flagellar hook-length control protein FliK</fullName>
    </recommendedName>
</protein>
<sequence>MPPIDGVGASSAGAAVFQPRPPQSSAQNSGDETRGLSIQQYLQAGQQAGQDQGVQTQTTGAVVQAASAEQSQRNNQPAANDSSATVLTLTQTLNRLSNVGSARPESASQPETSQPETSQTSALNYTASGAATPAQSPSDAGRRVSLSV</sequence>
<feature type="region of interest" description="Disordered" evidence="1">
    <location>
        <begin position="1"/>
        <end position="148"/>
    </location>
</feature>
<evidence type="ECO:0000313" key="3">
    <source>
        <dbReference type="Proteomes" id="UP001595711"/>
    </source>
</evidence>
<evidence type="ECO:0008006" key="4">
    <source>
        <dbReference type="Google" id="ProtNLM"/>
    </source>
</evidence>
<gene>
    <name evidence="2" type="ORF">ACFOOQ_20595</name>
</gene>
<reference evidence="3" key="1">
    <citation type="journal article" date="2019" name="Int. J. Syst. Evol. Microbiol.">
        <title>The Global Catalogue of Microorganisms (GCM) 10K type strain sequencing project: providing services to taxonomists for standard genome sequencing and annotation.</title>
        <authorList>
            <consortium name="The Broad Institute Genomics Platform"/>
            <consortium name="The Broad Institute Genome Sequencing Center for Infectious Disease"/>
            <person name="Wu L."/>
            <person name="Ma J."/>
        </authorList>
    </citation>
    <scope>NUCLEOTIDE SEQUENCE [LARGE SCALE GENOMIC DNA]</scope>
    <source>
        <strain evidence="3">KCTC 42182</strain>
    </source>
</reference>
<keyword evidence="3" id="KW-1185">Reference proteome</keyword>
<proteinExistence type="predicted"/>
<organism evidence="2 3">
    <name type="scientific">Ferrovibrio xuzhouensis</name>
    <dbReference type="NCBI Taxonomy" id="1576914"/>
    <lineage>
        <taxon>Bacteria</taxon>
        <taxon>Pseudomonadati</taxon>
        <taxon>Pseudomonadota</taxon>
        <taxon>Alphaproteobacteria</taxon>
        <taxon>Rhodospirillales</taxon>
        <taxon>Rhodospirillaceae</taxon>
        <taxon>Ferrovibrio</taxon>
    </lineage>
</organism>
<feature type="compositionally biased region" description="Polar residues" evidence="1">
    <location>
        <begin position="23"/>
        <end position="42"/>
    </location>
</feature>
<dbReference type="EMBL" id="JBHRYJ010000006">
    <property type="protein sequence ID" value="MFC3677964.1"/>
    <property type="molecule type" value="Genomic_DNA"/>
</dbReference>
<dbReference type="Proteomes" id="UP001595711">
    <property type="component" value="Unassembled WGS sequence"/>
</dbReference>
<dbReference type="RefSeq" id="WP_379729587.1">
    <property type="nucleotide sequence ID" value="NZ_JBHRYJ010000006.1"/>
</dbReference>
<name>A0ABV7VKL0_9PROT</name>
<accession>A0ABV7VKL0</accession>
<evidence type="ECO:0000256" key="1">
    <source>
        <dbReference type="SAM" id="MobiDB-lite"/>
    </source>
</evidence>
<feature type="compositionally biased region" description="Low complexity" evidence="1">
    <location>
        <begin position="1"/>
        <end position="16"/>
    </location>
</feature>
<comment type="caution">
    <text evidence="2">The sequence shown here is derived from an EMBL/GenBank/DDBJ whole genome shotgun (WGS) entry which is preliminary data.</text>
</comment>
<evidence type="ECO:0000313" key="2">
    <source>
        <dbReference type="EMBL" id="MFC3677964.1"/>
    </source>
</evidence>
<feature type="compositionally biased region" description="Polar residues" evidence="1">
    <location>
        <begin position="73"/>
        <end position="138"/>
    </location>
</feature>
<feature type="compositionally biased region" description="Low complexity" evidence="1">
    <location>
        <begin position="43"/>
        <end position="72"/>
    </location>
</feature>